<dbReference type="InterPro" id="IPR036754">
    <property type="entry name" value="YbaK/aa-tRNA-synt-asso_dom_sf"/>
</dbReference>
<reference evidence="3" key="1">
    <citation type="submission" date="2016-10" db="EMBL/GenBank/DDBJ databases">
        <authorList>
            <person name="Varghese N."/>
            <person name="Submissions S."/>
        </authorList>
    </citation>
    <scope>NUCLEOTIDE SEQUENCE [LARGE SCALE GENOMIC DNA]</scope>
    <source>
        <strain evidence="3">DSM 22002</strain>
    </source>
</reference>
<dbReference type="STRING" id="399736.SAMN04489720_1174"/>
<keyword evidence="3" id="KW-1185">Reference proteome</keyword>
<dbReference type="Gene3D" id="3.90.960.10">
    <property type="entry name" value="YbaK/aminoacyl-tRNA synthetase-associated domain"/>
    <property type="match status" value="1"/>
</dbReference>
<accession>A0A1G8C5R5</accession>
<dbReference type="Proteomes" id="UP000198822">
    <property type="component" value="Chromosome I"/>
</dbReference>
<evidence type="ECO:0000313" key="2">
    <source>
        <dbReference type="EMBL" id="SDH40745.1"/>
    </source>
</evidence>
<dbReference type="CDD" id="cd04333">
    <property type="entry name" value="ProX_deacylase"/>
    <property type="match status" value="1"/>
</dbReference>
<dbReference type="Pfam" id="PF04073">
    <property type="entry name" value="tRNA_edit"/>
    <property type="match status" value="1"/>
</dbReference>
<gene>
    <name evidence="2" type="ORF">SAMN04489720_1174</name>
</gene>
<sequence>MTIPAKALALQQQLRDLGVERDIVHFPGGVHTAKAAADALGIEVGQIANSLIFWMADAPLLVMTSGRHRVDTDALASALGEGPIGRATPEQVRAATSQVIGGVAPIGHPAPVRTIVDAALADYDRISAAAGTPDTVFLLTFDELVHITGGTVMRVGD</sequence>
<proteinExistence type="predicted"/>
<dbReference type="PANTHER" id="PTHR30411:SF1">
    <property type="entry name" value="CYTOPLASMIC PROTEIN"/>
    <property type="match status" value="1"/>
</dbReference>
<dbReference type="EMBL" id="LT629695">
    <property type="protein sequence ID" value="SDH40745.1"/>
    <property type="molecule type" value="Genomic_DNA"/>
</dbReference>
<name>A0A1G8C5R5_9MICO</name>
<protein>
    <submittedName>
        <fullName evidence="2">Cys-tRNA(Pro) deacylase, prolyl-tRNA editing enzyme YbaK/EbsC</fullName>
    </submittedName>
</protein>
<dbReference type="PANTHER" id="PTHR30411">
    <property type="entry name" value="CYTOPLASMIC PROTEIN"/>
    <property type="match status" value="1"/>
</dbReference>
<feature type="domain" description="YbaK/aminoacyl-tRNA synthetase-associated" evidence="1">
    <location>
        <begin position="30"/>
        <end position="145"/>
    </location>
</feature>
<evidence type="ECO:0000313" key="3">
    <source>
        <dbReference type="Proteomes" id="UP000198822"/>
    </source>
</evidence>
<organism evidence="2 3">
    <name type="scientific">Agrococcus jejuensis</name>
    <dbReference type="NCBI Taxonomy" id="399736"/>
    <lineage>
        <taxon>Bacteria</taxon>
        <taxon>Bacillati</taxon>
        <taxon>Actinomycetota</taxon>
        <taxon>Actinomycetes</taxon>
        <taxon>Micrococcales</taxon>
        <taxon>Microbacteriaceae</taxon>
        <taxon>Agrococcus</taxon>
    </lineage>
</organism>
<evidence type="ECO:0000259" key="1">
    <source>
        <dbReference type="Pfam" id="PF04073"/>
    </source>
</evidence>
<dbReference type="SUPFAM" id="SSF55826">
    <property type="entry name" value="YbaK/ProRS associated domain"/>
    <property type="match status" value="1"/>
</dbReference>
<dbReference type="GO" id="GO:0002161">
    <property type="term" value="F:aminoacyl-tRNA deacylase activity"/>
    <property type="evidence" value="ECO:0007669"/>
    <property type="project" value="InterPro"/>
</dbReference>
<dbReference type="AlphaFoldDB" id="A0A1G8C5R5"/>
<dbReference type="InterPro" id="IPR007214">
    <property type="entry name" value="YbaK/aa-tRNA-synth-assoc-dom"/>
</dbReference>